<reference evidence="2 3" key="1">
    <citation type="submission" date="2016-07" db="EMBL/GenBank/DDBJ databases">
        <title>Complete genome sequence of the Lentzea guizhouensis DHS C013.</title>
        <authorList>
            <person name="Cao C."/>
        </authorList>
    </citation>
    <scope>NUCLEOTIDE SEQUENCE [LARGE SCALE GENOMIC DNA]</scope>
    <source>
        <strain evidence="2 3">DHS C013</strain>
    </source>
</reference>
<keyword evidence="3" id="KW-1185">Reference proteome</keyword>
<sequence length="152" mass="16844">MHRPGHRVVYRNTITPGQLEEQRPNGSCVGEDDPVTDREPMKTQMPDSAARAVLLEARTTSGEELGVWEGEEVGVVLDLVASFPTGEPARCYNPAYAIDVYGADDPLFTLKFCYGCCWVGVEELDERHRLVAFDPGSAPARELLDRFKAFTP</sequence>
<protein>
    <submittedName>
        <fullName evidence="2">Uncharacterized protein</fullName>
    </submittedName>
</protein>
<accession>A0A1B2HLV9</accession>
<evidence type="ECO:0000313" key="2">
    <source>
        <dbReference type="EMBL" id="ANZ38696.1"/>
    </source>
</evidence>
<dbReference type="AlphaFoldDB" id="A0A1B2HLV9"/>
<dbReference type="Proteomes" id="UP000093053">
    <property type="component" value="Chromosome"/>
</dbReference>
<dbReference type="EMBL" id="CP016793">
    <property type="protein sequence ID" value="ANZ38696.1"/>
    <property type="molecule type" value="Genomic_DNA"/>
</dbReference>
<name>A0A1B2HLV9_9PSEU</name>
<dbReference type="KEGG" id="led:BBK82_24140"/>
<evidence type="ECO:0000313" key="3">
    <source>
        <dbReference type="Proteomes" id="UP000093053"/>
    </source>
</evidence>
<evidence type="ECO:0000256" key="1">
    <source>
        <dbReference type="SAM" id="MobiDB-lite"/>
    </source>
</evidence>
<proteinExistence type="predicted"/>
<feature type="region of interest" description="Disordered" evidence="1">
    <location>
        <begin position="1"/>
        <end position="45"/>
    </location>
</feature>
<dbReference type="STRING" id="1586287.BBK82_24140"/>
<organism evidence="2 3">
    <name type="scientific">Lentzea guizhouensis</name>
    <dbReference type="NCBI Taxonomy" id="1586287"/>
    <lineage>
        <taxon>Bacteria</taxon>
        <taxon>Bacillati</taxon>
        <taxon>Actinomycetota</taxon>
        <taxon>Actinomycetes</taxon>
        <taxon>Pseudonocardiales</taxon>
        <taxon>Pseudonocardiaceae</taxon>
        <taxon>Lentzea</taxon>
    </lineage>
</organism>
<gene>
    <name evidence="2" type="ORF">BBK82_24140</name>
</gene>